<dbReference type="EMBL" id="QXED01000003">
    <property type="protein sequence ID" value="RIV23670.1"/>
    <property type="molecule type" value="Genomic_DNA"/>
</dbReference>
<dbReference type="Pfam" id="PF14595">
    <property type="entry name" value="Thioredoxin_9"/>
    <property type="match status" value="1"/>
</dbReference>
<sequence length="211" mass="24047">MSTASPSITHELIASAYTYDQYVTLSADLLAQGRTTSESPGYNTPEVLGFTKLNLHRMSRVGRFTVIQPELAEALQNVPERWIWLVLTESWCGDAAQILPVLQRMTDLTPNVQMRLILRDKHLDVMDAYLTNGTSRSIPKLICLNADTLAERGTWGPRPAALQALVMQWKAEKRPYAETAEQTQRWYNDDRAESLQHEMLFLIRQWAKISV</sequence>
<keyword evidence="2" id="KW-1185">Reference proteome</keyword>
<dbReference type="Proteomes" id="UP000283523">
    <property type="component" value="Unassembled WGS sequence"/>
</dbReference>
<dbReference type="SUPFAM" id="SSF52833">
    <property type="entry name" value="Thioredoxin-like"/>
    <property type="match status" value="1"/>
</dbReference>
<organism evidence="1 2">
    <name type="scientific">Fibrisoma montanum</name>
    <dbReference type="NCBI Taxonomy" id="2305895"/>
    <lineage>
        <taxon>Bacteria</taxon>
        <taxon>Pseudomonadati</taxon>
        <taxon>Bacteroidota</taxon>
        <taxon>Cytophagia</taxon>
        <taxon>Cytophagales</taxon>
        <taxon>Spirosomataceae</taxon>
        <taxon>Fibrisoma</taxon>
    </lineage>
</organism>
<evidence type="ECO:0000313" key="2">
    <source>
        <dbReference type="Proteomes" id="UP000283523"/>
    </source>
</evidence>
<reference evidence="1 2" key="1">
    <citation type="submission" date="2018-08" db="EMBL/GenBank/DDBJ databases">
        <title>Fibrisoma montanum sp. nov., isolated from Danxia mountain soil.</title>
        <authorList>
            <person name="Huang Y."/>
        </authorList>
    </citation>
    <scope>NUCLEOTIDE SEQUENCE [LARGE SCALE GENOMIC DNA]</scope>
    <source>
        <strain evidence="1 2">HYT19</strain>
    </source>
</reference>
<name>A0A418MBE8_9BACT</name>
<evidence type="ECO:0000313" key="1">
    <source>
        <dbReference type="EMBL" id="RIV23670.1"/>
    </source>
</evidence>
<dbReference type="Gene3D" id="3.40.30.10">
    <property type="entry name" value="Glutaredoxin"/>
    <property type="match status" value="1"/>
</dbReference>
<comment type="caution">
    <text evidence="1">The sequence shown here is derived from an EMBL/GenBank/DDBJ whole genome shotgun (WGS) entry which is preliminary data.</text>
</comment>
<accession>A0A418MBE8</accession>
<protein>
    <submittedName>
        <fullName evidence="1">Thioredoxin family protein</fullName>
    </submittedName>
</protein>
<dbReference type="RefSeq" id="WP_119667885.1">
    <property type="nucleotide sequence ID" value="NZ_QXED01000003.1"/>
</dbReference>
<gene>
    <name evidence="1" type="ORF">DYU11_11860</name>
</gene>
<dbReference type="AlphaFoldDB" id="A0A418MBE8"/>
<dbReference type="InterPro" id="IPR036249">
    <property type="entry name" value="Thioredoxin-like_sf"/>
</dbReference>
<proteinExistence type="predicted"/>
<dbReference type="OrthoDB" id="6120799at2"/>